<dbReference type="InterPro" id="IPR002076">
    <property type="entry name" value="ELO_fam"/>
</dbReference>
<evidence type="ECO:0000256" key="6">
    <source>
        <dbReference type="ARBA" id="ARBA00022989"/>
    </source>
</evidence>
<comment type="caution">
    <text evidence="10">Lacks conserved residue(s) required for the propagation of feature annotation.</text>
</comment>
<keyword evidence="9 10" id="KW-0275">Fatty acid biosynthesis</keyword>
<feature type="non-terminal residue" evidence="11">
    <location>
        <position position="267"/>
    </location>
</feature>
<evidence type="ECO:0000256" key="3">
    <source>
        <dbReference type="ARBA" id="ARBA00022679"/>
    </source>
</evidence>
<sequence>MPSVYGAVYTAYSKVFHNLADHRSDEWFLMGSPWPVIFIAILYVYFVKTLGPQLMKGRPAFNLDAVIRAYNLLQIFCCLYLVCRAHALGWGTTFRYFCEPLDYSNAEISIQRARVVWMYFVMKAVDLLDTVSCLTICRSQLITRRQVSRRFKITDKTTGLWCSAKQLIQETDNLSIIMPLTSTKHPSLDNLKNIVRDCVGATAAFVHLSCMTLCLKLIDAAGGHGAFVGYINSLVHSVMYTYYFVTSMWPEYRGSIWWKKHITQLQM</sequence>
<comment type="caution">
    <text evidence="11">The sequence shown here is derived from an EMBL/GenBank/DDBJ whole genome shotgun (WGS) entry which is preliminary data.</text>
</comment>
<dbReference type="Proteomes" id="UP000502823">
    <property type="component" value="Unassembled WGS sequence"/>
</dbReference>
<keyword evidence="12" id="KW-1185">Reference proteome</keyword>
<evidence type="ECO:0000256" key="7">
    <source>
        <dbReference type="ARBA" id="ARBA00023098"/>
    </source>
</evidence>
<keyword evidence="4 10" id="KW-0812">Transmembrane</keyword>
<organism evidence="11 12">
    <name type="scientific">Coptotermes formosanus</name>
    <name type="common">Formosan subterranean termite</name>
    <dbReference type="NCBI Taxonomy" id="36987"/>
    <lineage>
        <taxon>Eukaryota</taxon>
        <taxon>Metazoa</taxon>
        <taxon>Ecdysozoa</taxon>
        <taxon>Arthropoda</taxon>
        <taxon>Hexapoda</taxon>
        <taxon>Insecta</taxon>
        <taxon>Pterygota</taxon>
        <taxon>Neoptera</taxon>
        <taxon>Polyneoptera</taxon>
        <taxon>Dictyoptera</taxon>
        <taxon>Blattodea</taxon>
        <taxon>Blattoidea</taxon>
        <taxon>Termitoidae</taxon>
        <taxon>Rhinotermitidae</taxon>
        <taxon>Coptotermes</taxon>
    </lineage>
</organism>
<keyword evidence="8 10" id="KW-0472">Membrane</keyword>
<evidence type="ECO:0000256" key="4">
    <source>
        <dbReference type="ARBA" id="ARBA00022692"/>
    </source>
</evidence>
<keyword evidence="3 10" id="KW-0808">Transferase</keyword>
<evidence type="ECO:0000256" key="9">
    <source>
        <dbReference type="ARBA" id="ARBA00023160"/>
    </source>
</evidence>
<dbReference type="GO" id="GO:0005789">
    <property type="term" value="C:endoplasmic reticulum membrane"/>
    <property type="evidence" value="ECO:0007669"/>
    <property type="project" value="TreeGrafter"/>
</dbReference>
<dbReference type="GO" id="GO:0042761">
    <property type="term" value="P:very long-chain fatty acid biosynthetic process"/>
    <property type="evidence" value="ECO:0007669"/>
    <property type="project" value="TreeGrafter"/>
</dbReference>
<dbReference type="GO" id="GO:0009922">
    <property type="term" value="F:fatty acid elongase activity"/>
    <property type="evidence" value="ECO:0007669"/>
    <property type="project" value="UniProtKB-EC"/>
</dbReference>
<evidence type="ECO:0000256" key="10">
    <source>
        <dbReference type="RuleBase" id="RU361115"/>
    </source>
</evidence>
<dbReference type="InParanoid" id="A0A6L2QAT4"/>
<evidence type="ECO:0000256" key="5">
    <source>
        <dbReference type="ARBA" id="ARBA00022832"/>
    </source>
</evidence>
<dbReference type="GO" id="GO:0030148">
    <property type="term" value="P:sphingolipid biosynthetic process"/>
    <property type="evidence" value="ECO:0007669"/>
    <property type="project" value="TreeGrafter"/>
</dbReference>
<keyword evidence="2 10" id="KW-0444">Lipid biosynthesis</keyword>
<dbReference type="PANTHER" id="PTHR11157:SF21">
    <property type="entry name" value="ELONGATION OF VERY LONG CHAIN FATTY ACIDS PROTEIN"/>
    <property type="match status" value="1"/>
</dbReference>
<comment type="subcellular location">
    <subcellularLocation>
        <location evidence="1">Membrane</location>
        <topology evidence="1">Multi-pass membrane protein</topology>
    </subcellularLocation>
</comment>
<comment type="catalytic activity">
    <reaction evidence="10">
        <text>a very-long-chain acyl-CoA + malonyl-CoA + H(+) = a very-long-chain 3-oxoacyl-CoA + CO2 + CoA</text>
        <dbReference type="Rhea" id="RHEA:32727"/>
        <dbReference type="ChEBI" id="CHEBI:15378"/>
        <dbReference type="ChEBI" id="CHEBI:16526"/>
        <dbReference type="ChEBI" id="CHEBI:57287"/>
        <dbReference type="ChEBI" id="CHEBI:57384"/>
        <dbReference type="ChEBI" id="CHEBI:90725"/>
        <dbReference type="ChEBI" id="CHEBI:90736"/>
        <dbReference type="EC" id="2.3.1.199"/>
    </reaction>
</comment>
<accession>A0A6L2QAT4</accession>
<dbReference type="GO" id="GO:0019367">
    <property type="term" value="P:fatty acid elongation, saturated fatty acid"/>
    <property type="evidence" value="ECO:0007669"/>
    <property type="project" value="TreeGrafter"/>
</dbReference>
<dbReference type="OrthoDB" id="434092at2759"/>
<evidence type="ECO:0000256" key="8">
    <source>
        <dbReference type="ARBA" id="ARBA00023136"/>
    </source>
</evidence>
<evidence type="ECO:0000256" key="2">
    <source>
        <dbReference type="ARBA" id="ARBA00022516"/>
    </source>
</evidence>
<dbReference type="Pfam" id="PF01151">
    <property type="entry name" value="ELO"/>
    <property type="match status" value="2"/>
</dbReference>
<dbReference type="EC" id="2.3.1.199" evidence="10"/>
<gene>
    <name evidence="11" type="ORF">Cfor_05341</name>
</gene>
<feature type="transmembrane region" description="Helical" evidence="10">
    <location>
        <begin position="27"/>
        <end position="46"/>
    </location>
</feature>
<dbReference type="PANTHER" id="PTHR11157">
    <property type="entry name" value="FATTY ACID ACYL TRANSFERASE-RELATED"/>
    <property type="match status" value="1"/>
</dbReference>
<proteinExistence type="inferred from homology"/>
<protein>
    <recommendedName>
        <fullName evidence="10">Elongation of very long chain fatty acids protein</fullName>
        <ecNumber evidence="10">2.3.1.199</ecNumber>
    </recommendedName>
    <alternativeName>
        <fullName evidence="10">Very-long-chain 3-oxoacyl-CoA synthase</fullName>
    </alternativeName>
</protein>
<evidence type="ECO:0000313" key="11">
    <source>
        <dbReference type="EMBL" id="GFG40842.1"/>
    </source>
</evidence>
<name>A0A6L2QAT4_COPFO</name>
<comment type="similarity">
    <text evidence="10">Belongs to the ELO family.</text>
</comment>
<dbReference type="AlphaFoldDB" id="A0A6L2QAT4"/>
<dbReference type="GO" id="GO:0034625">
    <property type="term" value="P:fatty acid elongation, monounsaturated fatty acid"/>
    <property type="evidence" value="ECO:0007669"/>
    <property type="project" value="TreeGrafter"/>
</dbReference>
<reference evidence="12" key="1">
    <citation type="submission" date="2020-01" db="EMBL/GenBank/DDBJ databases">
        <title>Draft genome sequence of the Termite Coptotermes fromosanus.</title>
        <authorList>
            <person name="Itakura S."/>
            <person name="Yosikawa Y."/>
            <person name="Umezawa K."/>
        </authorList>
    </citation>
    <scope>NUCLEOTIDE SEQUENCE [LARGE SCALE GENOMIC DNA]</scope>
</reference>
<evidence type="ECO:0000256" key="1">
    <source>
        <dbReference type="ARBA" id="ARBA00004141"/>
    </source>
</evidence>
<keyword evidence="6 10" id="KW-1133">Transmembrane helix</keyword>
<dbReference type="EMBL" id="BLKM01002677">
    <property type="protein sequence ID" value="GFG40842.1"/>
    <property type="molecule type" value="Genomic_DNA"/>
</dbReference>
<keyword evidence="7 10" id="KW-0443">Lipid metabolism</keyword>
<evidence type="ECO:0000313" key="12">
    <source>
        <dbReference type="Proteomes" id="UP000502823"/>
    </source>
</evidence>
<dbReference type="GO" id="GO:0034626">
    <property type="term" value="P:fatty acid elongation, polyunsaturated fatty acid"/>
    <property type="evidence" value="ECO:0007669"/>
    <property type="project" value="TreeGrafter"/>
</dbReference>
<keyword evidence="5 10" id="KW-0276">Fatty acid metabolism</keyword>